<dbReference type="EMBL" id="MKHE01000001">
    <property type="protein sequence ID" value="OWK18216.1"/>
    <property type="molecule type" value="Genomic_DNA"/>
</dbReference>
<dbReference type="Proteomes" id="UP000242450">
    <property type="component" value="Chromosome 1"/>
</dbReference>
<evidence type="ECO:0000313" key="3">
    <source>
        <dbReference type="Proteomes" id="UP000242450"/>
    </source>
</evidence>
<reference evidence="2 3" key="1">
    <citation type="journal article" date="2018" name="Mol. Genet. Genomics">
        <title>The red deer Cervus elaphus genome CerEla1.0: sequencing, annotating, genes, and chromosomes.</title>
        <authorList>
            <person name="Bana N.A."/>
            <person name="Nyiri A."/>
            <person name="Nagy J."/>
            <person name="Frank K."/>
            <person name="Nagy T."/>
            <person name="Steger V."/>
            <person name="Schiller M."/>
            <person name="Lakatos P."/>
            <person name="Sugar L."/>
            <person name="Horn P."/>
            <person name="Barta E."/>
            <person name="Orosz L."/>
        </authorList>
    </citation>
    <scope>NUCLEOTIDE SEQUENCE [LARGE SCALE GENOMIC DNA]</scope>
    <source>
        <strain evidence="2">Hungarian</strain>
    </source>
</reference>
<protein>
    <submittedName>
        <fullName evidence="2">Uncharacterized protein</fullName>
    </submittedName>
</protein>
<accession>A0A212DIV8</accession>
<gene>
    <name evidence="2" type="ORF">Celaphus_00009252</name>
</gene>
<evidence type="ECO:0000256" key="1">
    <source>
        <dbReference type="SAM" id="MobiDB-lite"/>
    </source>
</evidence>
<keyword evidence="3" id="KW-1185">Reference proteome</keyword>
<dbReference type="AlphaFoldDB" id="A0A212DIV8"/>
<comment type="caution">
    <text evidence="2">The sequence shown here is derived from an EMBL/GenBank/DDBJ whole genome shotgun (WGS) entry which is preliminary data.</text>
</comment>
<organism evidence="2 3">
    <name type="scientific">Cervus elaphus hippelaphus</name>
    <name type="common">European red deer</name>
    <dbReference type="NCBI Taxonomy" id="46360"/>
    <lineage>
        <taxon>Eukaryota</taxon>
        <taxon>Metazoa</taxon>
        <taxon>Chordata</taxon>
        <taxon>Craniata</taxon>
        <taxon>Vertebrata</taxon>
        <taxon>Euteleostomi</taxon>
        <taxon>Mammalia</taxon>
        <taxon>Eutheria</taxon>
        <taxon>Laurasiatheria</taxon>
        <taxon>Artiodactyla</taxon>
        <taxon>Ruminantia</taxon>
        <taxon>Pecora</taxon>
        <taxon>Cervidae</taxon>
        <taxon>Cervinae</taxon>
        <taxon>Cervus</taxon>
    </lineage>
</organism>
<name>A0A212DIV8_CEREH</name>
<sequence length="282" mass="31010">MGPHLSDPSGELFKFSQNLFITLHCHGTVHRDAVKCFQLIARGEACGFHSDDLFCLLHGAAELGFRDWVEAPGELGAGGAGLLTGQKGAVDCGRRPREGLSLLLASVHTHRSKEVSKEEDRDAVFLSDSPVEGTGCLLIAAQKLRAVSILQSTFRQQLACMVTTGTDVTRISLQKKTQKAGVEQKSGKFLWITIHIAVSGNRDKLRWVPECYIRSSAIKQQLPEEIIYMVKGRRRQGLWPWWLQQQKGSGEGAAVQGGIPGTGRDQLEKQRGRQTFPKALPN</sequence>
<evidence type="ECO:0000313" key="2">
    <source>
        <dbReference type="EMBL" id="OWK18216.1"/>
    </source>
</evidence>
<feature type="region of interest" description="Disordered" evidence="1">
    <location>
        <begin position="250"/>
        <end position="282"/>
    </location>
</feature>
<proteinExistence type="predicted"/>